<feature type="chain" id="PRO_5047342162" evidence="1">
    <location>
        <begin position="23"/>
        <end position="365"/>
    </location>
</feature>
<evidence type="ECO:0000313" key="3">
    <source>
        <dbReference type="Proteomes" id="UP001595616"/>
    </source>
</evidence>
<keyword evidence="1" id="KW-0732">Signal</keyword>
<evidence type="ECO:0000256" key="1">
    <source>
        <dbReference type="SAM" id="SignalP"/>
    </source>
</evidence>
<keyword evidence="3" id="KW-1185">Reference proteome</keyword>
<proteinExistence type="predicted"/>
<name>A0ABV7YYC4_9BACT</name>
<accession>A0ABV7YYC4</accession>
<feature type="signal peptide" evidence="1">
    <location>
        <begin position="1"/>
        <end position="22"/>
    </location>
</feature>
<reference evidence="3" key="1">
    <citation type="journal article" date="2019" name="Int. J. Syst. Evol. Microbiol.">
        <title>The Global Catalogue of Microorganisms (GCM) 10K type strain sequencing project: providing services to taxonomists for standard genome sequencing and annotation.</title>
        <authorList>
            <consortium name="The Broad Institute Genomics Platform"/>
            <consortium name="The Broad Institute Genome Sequencing Center for Infectious Disease"/>
            <person name="Wu L."/>
            <person name="Ma J."/>
        </authorList>
    </citation>
    <scope>NUCLEOTIDE SEQUENCE [LARGE SCALE GENOMIC DNA]</scope>
    <source>
        <strain evidence="3">CECT 7956</strain>
    </source>
</reference>
<dbReference type="EMBL" id="JBHRYQ010000001">
    <property type="protein sequence ID" value="MFC3811315.1"/>
    <property type="molecule type" value="Genomic_DNA"/>
</dbReference>
<organism evidence="2 3">
    <name type="scientific">Lacihabitans lacunae</name>
    <dbReference type="NCBI Taxonomy" id="1028214"/>
    <lineage>
        <taxon>Bacteria</taxon>
        <taxon>Pseudomonadati</taxon>
        <taxon>Bacteroidota</taxon>
        <taxon>Cytophagia</taxon>
        <taxon>Cytophagales</taxon>
        <taxon>Leadbetterellaceae</taxon>
        <taxon>Lacihabitans</taxon>
    </lineage>
</organism>
<dbReference type="RefSeq" id="WP_379838156.1">
    <property type="nucleotide sequence ID" value="NZ_JBHRYQ010000001.1"/>
</dbReference>
<comment type="caution">
    <text evidence="2">The sequence shown here is derived from an EMBL/GenBank/DDBJ whole genome shotgun (WGS) entry which is preliminary data.</text>
</comment>
<dbReference type="Proteomes" id="UP001595616">
    <property type="component" value="Unassembled WGS sequence"/>
</dbReference>
<gene>
    <name evidence="2" type="ORF">ACFOOI_11685</name>
</gene>
<evidence type="ECO:0000313" key="2">
    <source>
        <dbReference type="EMBL" id="MFC3811315.1"/>
    </source>
</evidence>
<protein>
    <submittedName>
        <fullName evidence="2">Uncharacterized protein</fullName>
    </submittedName>
</protein>
<sequence length="365" mass="39457">MKTSILLLVINCAFLVSGTLMAQSISYDPGNGIETIKNGIVLDHTDGTIRLGVFSSSLQTYIQTHSNHPLYFGTNNSTPKVVLGLNGNLGINLPDGIMPTEKLEIKNGSIGFSGWESNIKPNGIVFTDDAGLNSKAFFGYSTGIFNGLAFKSLTTNLEEIRFMEISSQPRISLGDVSDNQTLNINGDMRFNSLGGSTRSLVLTNTSSVLIKSNTSPTQSISPFSFTFSDQGNLANANVGFYPSFSQSVWIPYGSYHFVEKALLLPEGSTIKNITAYLTDNDANNRMSMCLQIINSSTGASNSYCLVTNTNSPNNLPYSFQNDLNIIVENQAYSYVLRVEPLSNTSSSGVWNSSMGFGAIKVSMGY</sequence>